<feature type="transmembrane region" description="Helical" evidence="2">
    <location>
        <begin position="154"/>
        <end position="177"/>
    </location>
</feature>
<feature type="transmembrane region" description="Helical" evidence="2">
    <location>
        <begin position="428"/>
        <end position="449"/>
    </location>
</feature>
<keyword evidence="2" id="KW-0812">Transmembrane</keyword>
<feature type="transmembrane region" description="Helical" evidence="2">
    <location>
        <begin position="346"/>
        <end position="366"/>
    </location>
</feature>
<keyword evidence="4" id="KW-1185">Reference proteome</keyword>
<feature type="transmembrane region" description="Helical" evidence="2">
    <location>
        <begin position="387"/>
        <end position="408"/>
    </location>
</feature>
<name>A0AA40DP93_9PEZI</name>
<evidence type="ECO:0000256" key="2">
    <source>
        <dbReference type="SAM" id="Phobius"/>
    </source>
</evidence>
<feature type="region of interest" description="Disordered" evidence="1">
    <location>
        <begin position="474"/>
        <end position="520"/>
    </location>
</feature>
<dbReference type="RefSeq" id="XP_060292212.1">
    <property type="nucleotide sequence ID" value="XM_060447197.1"/>
</dbReference>
<organism evidence="3 4">
    <name type="scientific">Lasiosphaeria miniovina</name>
    <dbReference type="NCBI Taxonomy" id="1954250"/>
    <lineage>
        <taxon>Eukaryota</taxon>
        <taxon>Fungi</taxon>
        <taxon>Dikarya</taxon>
        <taxon>Ascomycota</taxon>
        <taxon>Pezizomycotina</taxon>
        <taxon>Sordariomycetes</taxon>
        <taxon>Sordariomycetidae</taxon>
        <taxon>Sordariales</taxon>
        <taxon>Lasiosphaeriaceae</taxon>
        <taxon>Lasiosphaeria</taxon>
    </lineage>
</organism>
<accession>A0AA40DP93</accession>
<dbReference type="Proteomes" id="UP001172101">
    <property type="component" value="Unassembled WGS sequence"/>
</dbReference>
<keyword evidence="2" id="KW-1133">Transmembrane helix</keyword>
<proteinExistence type="predicted"/>
<evidence type="ECO:0000313" key="4">
    <source>
        <dbReference type="Proteomes" id="UP001172101"/>
    </source>
</evidence>
<dbReference type="EMBL" id="JAUIRO010000007">
    <property type="protein sequence ID" value="KAK0707118.1"/>
    <property type="molecule type" value="Genomic_DNA"/>
</dbReference>
<evidence type="ECO:0000313" key="3">
    <source>
        <dbReference type="EMBL" id="KAK0707118.1"/>
    </source>
</evidence>
<keyword evidence="2" id="KW-0472">Membrane</keyword>
<comment type="caution">
    <text evidence="3">The sequence shown here is derived from an EMBL/GenBank/DDBJ whole genome shotgun (WGS) entry which is preliminary data.</text>
</comment>
<dbReference type="GeneID" id="85330467"/>
<feature type="transmembrane region" description="Helical" evidence="2">
    <location>
        <begin position="299"/>
        <end position="320"/>
    </location>
</feature>
<protein>
    <submittedName>
        <fullName evidence="3">Uncharacterized protein</fullName>
    </submittedName>
</protein>
<gene>
    <name evidence="3" type="ORF">B0T26DRAFT_806722</name>
</gene>
<feature type="transmembrane region" description="Helical" evidence="2">
    <location>
        <begin position="210"/>
        <end position="231"/>
    </location>
</feature>
<reference evidence="3" key="1">
    <citation type="submission" date="2023-06" db="EMBL/GenBank/DDBJ databases">
        <title>Genome-scale phylogeny and comparative genomics of the fungal order Sordariales.</title>
        <authorList>
            <consortium name="Lawrence Berkeley National Laboratory"/>
            <person name="Hensen N."/>
            <person name="Bonometti L."/>
            <person name="Westerberg I."/>
            <person name="Brannstrom I.O."/>
            <person name="Guillou S."/>
            <person name="Cros-Aarteil S."/>
            <person name="Calhoun S."/>
            <person name="Haridas S."/>
            <person name="Kuo A."/>
            <person name="Mondo S."/>
            <person name="Pangilinan J."/>
            <person name="Riley R."/>
            <person name="LaButti K."/>
            <person name="Andreopoulos B."/>
            <person name="Lipzen A."/>
            <person name="Chen C."/>
            <person name="Yanf M."/>
            <person name="Daum C."/>
            <person name="Ng V."/>
            <person name="Clum A."/>
            <person name="Steindorff A."/>
            <person name="Ohm R."/>
            <person name="Martin F."/>
            <person name="Silar P."/>
            <person name="Natvig D."/>
            <person name="Lalanne C."/>
            <person name="Gautier V."/>
            <person name="Ament-velasquez S.L."/>
            <person name="Kruys A."/>
            <person name="Hutchinson M.I."/>
            <person name="Powell A.J."/>
            <person name="Barry K."/>
            <person name="Miller A.N."/>
            <person name="Grigoriev I.V."/>
            <person name="Debuchy R."/>
            <person name="Gladieux P."/>
            <person name="Thoren M.H."/>
            <person name="Johannesson H."/>
        </authorList>
    </citation>
    <scope>NUCLEOTIDE SEQUENCE</scope>
    <source>
        <strain evidence="3">SMH2392-1A</strain>
    </source>
</reference>
<sequence length="520" mass="57973">MGSLGPAAVWSPPPLDALSFPADCSVAADFLTTWFDISTIFNLNDRPGSNRDVSFWVPDTLKTNTTEIYFRSALAPEMRDVPTYGDILQWERLLRLNASDRLNHLADVANANETGQTYFSLAVDKPARACRNTACRLSFNPLPLASINGPGMFIFYYVQCAIATFCALVIVIGALVLDDQGQANPRKQLSGTRRLFTIIFTAVNDRYDGLSVAASTFSLILPAAIIVQFQVASRPKIFSYKDLLLELWVTVFTTTFSVWLYRMGACLRRQNKATPIACPLCGNRSTPLPLTAPSSKPTIPAAIIISIASLGLVAVTVFYVRVNMSREYYQPFHFESFWDDVCEFEYRQTVTLLIVAGAVLLIYCLLRLGSRLIPRWYAARDGRARNTASVLGIVDVVVLGLMSWGFLYCYTRYREQLLSLSGQQYSLFGGWNLGQVFAISSLLSLPLMFSMSAFRARKTGDEAASTRLQSEESLPLTGFGHGHYQPRPPPPPGRHDFRDSSTSFDSSKWQGTTRVYEYPR</sequence>
<feature type="transmembrane region" description="Helical" evidence="2">
    <location>
        <begin position="243"/>
        <end position="261"/>
    </location>
</feature>
<evidence type="ECO:0000256" key="1">
    <source>
        <dbReference type="SAM" id="MobiDB-lite"/>
    </source>
</evidence>
<dbReference type="AlphaFoldDB" id="A0AA40DP93"/>